<evidence type="ECO:0000313" key="1">
    <source>
        <dbReference type="EMBL" id="OCB87076.1"/>
    </source>
</evidence>
<dbReference type="EMBL" id="LNZH02000195">
    <property type="protein sequence ID" value="OCB87076.1"/>
    <property type="molecule type" value="Genomic_DNA"/>
</dbReference>
<dbReference type="Gene3D" id="3.80.10.10">
    <property type="entry name" value="Ribonuclease Inhibitor"/>
    <property type="match status" value="1"/>
</dbReference>
<comment type="caution">
    <text evidence="1">The sequence shown here is derived from an EMBL/GenBank/DDBJ whole genome shotgun (WGS) entry which is preliminary data.</text>
</comment>
<name>A0A9Q5N7L5_SANBA</name>
<accession>A0A9Q5N7L5</accession>
<gene>
    <name evidence="1" type="ORF">A7U60_g5811</name>
</gene>
<dbReference type="OrthoDB" id="3252356at2759"/>
<evidence type="ECO:0008006" key="3">
    <source>
        <dbReference type="Google" id="ProtNLM"/>
    </source>
</evidence>
<organism evidence="1 2">
    <name type="scientific">Sanghuangporus baumii</name>
    <name type="common">Phellinus baumii</name>
    <dbReference type="NCBI Taxonomy" id="108892"/>
    <lineage>
        <taxon>Eukaryota</taxon>
        <taxon>Fungi</taxon>
        <taxon>Dikarya</taxon>
        <taxon>Basidiomycota</taxon>
        <taxon>Agaricomycotina</taxon>
        <taxon>Agaricomycetes</taxon>
        <taxon>Hymenochaetales</taxon>
        <taxon>Hymenochaetaceae</taxon>
        <taxon>Sanghuangporus</taxon>
    </lineage>
</organism>
<sequence>MALKKVNINLESLHLIIDTLTDLVRLDGVAKDEELWSISGTCTEATRASEGIGAISRDLASEVTNILRRIETMKDVLYELARSCERRWGVMKKEFAPFITIRGIQTLPDDILINIFQRFVRDNDRMDLISPEVTLSHMLPDDILVSIFQRFVRDNDRMDLISPEATLSHVCSRFRDVSIGVASLWSEISSSMAMCWIRTRLERSKSGPLTIIINGSTGIRNCKALAEFLRNVVPHASRWKAFHYDYATNGANKDFGALSEYVANLQLPNLESITYRLFPGDTCWPGDCNLLESWDMPNLRDVQLKGIIPSLSSNIFSSGTVKCLRLSWVKWTSAYYDVRSVVHCLISLPGLVDLCLDLGRNCFDSDVQQTPFQGTLPVLTCLSLNTELPFTVQRPMLFSIIMQQLDMPKLRQLQVSVQDSEDRYPVRDLLEIISSRGHDSVTDLDVSIHNRRTDDFSLHLLLNKFPGLQRLSLHVRDNRLWIDPRVLGKMPPLRSFSVLALPGDIVFLKRFVATLKHDARWEGFEACEFRPGTSMRRQKAVKIFTSDKVKWYK</sequence>
<dbReference type="Proteomes" id="UP000757232">
    <property type="component" value="Unassembled WGS sequence"/>
</dbReference>
<evidence type="ECO:0000313" key="2">
    <source>
        <dbReference type="Proteomes" id="UP000757232"/>
    </source>
</evidence>
<reference evidence="1" key="1">
    <citation type="submission" date="2016-06" db="EMBL/GenBank/DDBJ databases">
        <title>Draft Genome sequence of the fungus Inonotus baumii.</title>
        <authorList>
            <person name="Zhu H."/>
            <person name="Lin W."/>
        </authorList>
    </citation>
    <scope>NUCLEOTIDE SEQUENCE</scope>
    <source>
        <strain evidence="1">821</strain>
    </source>
</reference>
<dbReference type="AlphaFoldDB" id="A0A9Q5N7L5"/>
<protein>
    <recommendedName>
        <fullName evidence="3">F-box domain-containing protein</fullName>
    </recommendedName>
</protein>
<proteinExistence type="predicted"/>
<keyword evidence="2" id="KW-1185">Reference proteome</keyword>
<dbReference type="InterPro" id="IPR032675">
    <property type="entry name" value="LRR_dom_sf"/>
</dbReference>